<organism evidence="4">
    <name type="scientific">freshwater metagenome</name>
    <dbReference type="NCBI Taxonomy" id="449393"/>
    <lineage>
        <taxon>unclassified sequences</taxon>
        <taxon>metagenomes</taxon>
        <taxon>ecological metagenomes</taxon>
    </lineage>
</organism>
<evidence type="ECO:0000313" key="1">
    <source>
        <dbReference type="EMBL" id="CAB4364466.1"/>
    </source>
</evidence>
<evidence type="ECO:0000313" key="2">
    <source>
        <dbReference type="EMBL" id="CAB4728158.1"/>
    </source>
</evidence>
<dbReference type="EMBL" id="CAESGF010000014">
    <property type="protein sequence ID" value="CAB4364466.1"/>
    <property type="molecule type" value="Genomic_DNA"/>
</dbReference>
<evidence type="ECO:0000313" key="4">
    <source>
        <dbReference type="EMBL" id="CAB4852018.1"/>
    </source>
</evidence>
<dbReference type="EMBL" id="CAFAAV010000391">
    <property type="protein sequence ID" value="CAB4836266.1"/>
    <property type="molecule type" value="Genomic_DNA"/>
</dbReference>
<name>A0A6J7C5P1_9ZZZZ</name>
<reference evidence="4" key="1">
    <citation type="submission" date="2020-05" db="EMBL/GenBank/DDBJ databases">
        <authorList>
            <person name="Chiriac C."/>
            <person name="Salcher M."/>
            <person name="Ghai R."/>
            <person name="Kavagutti S V."/>
        </authorList>
    </citation>
    <scope>NUCLEOTIDE SEQUENCE</scope>
</reference>
<dbReference type="EMBL" id="CAFBMT010000012">
    <property type="protein sequence ID" value="CAB4940119.1"/>
    <property type="molecule type" value="Genomic_DNA"/>
</dbReference>
<dbReference type="EMBL" id="CAFBIY010000106">
    <property type="protein sequence ID" value="CAB4852018.1"/>
    <property type="molecule type" value="Genomic_DNA"/>
</dbReference>
<proteinExistence type="predicted"/>
<dbReference type="AlphaFoldDB" id="A0A6J7C5P1"/>
<evidence type="ECO:0000313" key="3">
    <source>
        <dbReference type="EMBL" id="CAB4836266.1"/>
    </source>
</evidence>
<dbReference type="EMBL" id="CAEZYF010000011">
    <property type="protein sequence ID" value="CAB4728158.1"/>
    <property type="molecule type" value="Genomic_DNA"/>
</dbReference>
<sequence length="148" mass="15841">MLRNDVTRALHLVLAGWGLAVNGETHFAFSCQPGRVPPVPGEDTNHDTEFDEAAFEAAEAAMRESRERLAEVPAEVVICNHVMGLYELAAIHLSAEPPSLREAALAIDAVACLLEGLEGRLGADAETLMNALLNIRLAFVQIKNAQGG</sequence>
<accession>A0A6J7C5P1</accession>
<evidence type="ECO:0000313" key="5">
    <source>
        <dbReference type="EMBL" id="CAB4940119.1"/>
    </source>
</evidence>
<gene>
    <name evidence="2" type="ORF">UFOPK2656_01923</name>
    <name evidence="3" type="ORF">UFOPK3099_03093</name>
    <name evidence="4" type="ORF">UFOPK3267_01838</name>
    <name evidence="5" type="ORF">UFOPK3651_02101</name>
    <name evidence="1" type="ORF">UFOPK4189_02227</name>
</gene>
<protein>
    <submittedName>
        <fullName evidence="4">Unannotated protein</fullName>
    </submittedName>
</protein>